<dbReference type="InterPro" id="IPR037239">
    <property type="entry name" value="OSBP_sf"/>
</dbReference>
<comment type="caution">
    <text evidence="6">The sequence shown here is derived from an EMBL/GenBank/DDBJ whole genome shotgun (WGS) entry which is preliminary data.</text>
</comment>
<evidence type="ECO:0000256" key="4">
    <source>
        <dbReference type="ARBA" id="ARBA00023121"/>
    </source>
</evidence>
<gene>
    <name evidence="6" type="ORF">SADUNF_Sadunf06G0057600</name>
</gene>
<dbReference type="AlphaFoldDB" id="A0A835K188"/>
<keyword evidence="3" id="KW-0445">Lipid transport</keyword>
<dbReference type="Gene3D" id="3.30.70.3490">
    <property type="match status" value="1"/>
</dbReference>
<dbReference type="EMBL" id="JADGMS010000006">
    <property type="protein sequence ID" value="KAF9679848.1"/>
    <property type="molecule type" value="Genomic_DNA"/>
</dbReference>
<dbReference type="FunFam" id="2.40.160.120:FF:000011">
    <property type="entry name" value="Oxysterol-binding protein-related protein 4C"/>
    <property type="match status" value="2"/>
</dbReference>
<evidence type="ECO:0000256" key="3">
    <source>
        <dbReference type="ARBA" id="ARBA00023055"/>
    </source>
</evidence>
<evidence type="ECO:0000256" key="5">
    <source>
        <dbReference type="RuleBase" id="RU003844"/>
    </source>
</evidence>
<dbReference type="GO" id="GO:0006869">
    <property type="term" value="P:lipid transport"/>
    <property type="evidence" value="ECO:0007669"/>
    <property type="project" value="UniProtKB-KW"/>
</dbReference>
<dbReference type="PANTHER" id="PTHR10972:SF102">
    <property type="entry name" value="OXYSTEROL-BINDING PROTEIN"/>
    <property type="match status" value="1"/>
</dbReference>
<dbReference type="GO" id="GO:0016020">
    <property type="term" value="C:membrane"/>
    <property type="evidence" value="ECO:0007669"/>
    <property type="project" value="TreeGrafter"/>
</dbReference>
<evidence type="ECO:0000256" key="2">
    <source>
        <dbReference type="ARBA" id="ARBA00008842"/>
    </source>
</evidence>
<dbReference type="SUPFAM" id="SSF144000">
    <property type="entry name" value="Oxysterol-binding protein-like"/>
    <property type="match status" value="2"/>
</dbReference>
<dbReference type="PANTHER" id="PTHR10972">
    <property type="entry name" value="OXYSTEROL-BINDING PROTEIN-RELATED"/>
    <property type="match status" value="1"/>
</dbReference>
<dbReference type="GO" id="GO:0032934">
    <property type="term" value="F:sterol binding"/>
    <property type="evidence" value="ECO:0007669"/>
    <property type="project" value="TreeGrafter"/>
</dbReference>
<sequence>MTPFEGNDDIKIVLTKPLSFDGDDDADYKAPNFVHRLFSLFRNVRPGSDLTNFQASLTPQFNIPKSQLQCFGESAYLFGKDLLYQCNNAESSIERFISVVAWSISTTRAPPFGVAPYNPILGETHHVSRGSLNVLLEQVSHHPPVSALHATDEKENIEIIWCQHPVPKFHGTRVEVEVLGKRQLKLLNHGETYMMKSPKFLVKFFPPRVDWIGDVNICCQETGLEAELCYITSSLFGCRGLHSVKGKIYQSSSMKTLYEVEGHWNSTVKVKDINNGKETIIYDAKEVFSELKTPVVDNLQRIWPTESAAVWSEVSNAILSKNWTKARDEKSSVEDNQRKLAKERNSKGETWVPKLFTVSYSKEDDWECSPIQERVPPAPIDVYRQHESSMEAQVSEGNDIKVVLTKPSSFDGDADADYTAPHFVHRLVSLFRNVRPGSDLTNFQASLTPQFNIPKSQLQFVGESAYLFGKDLLYQCNNAESSLERFISVVAWSISTTRAPAFGVAPYNPVLGETHHVSSGSLNVLLEQVSYHPPVAALHATDDKENIEFIWCQHPVPKFYGTRVEAEVLGKRQLKLLNHGETYMMNSPKLIVKFLPPRIDWIGDVNICCQETGLEAELCYITSSLFGCRGLHSVKGKIYQSSSMKTLYEDINNGKETIIYDAKKVFSELKTPVVENLQGIWPTESAAVWSEVSNSILSKNWTKARDEKSTVEDNQRKLAKERNSKGETWVPKLFTISYSKEDDWECSPIQERVPPAPIVVPI</sequence>
<evidence type="ECO:0000313" key="7">
    <source>
        <dbReference type="Proteomes" id="UP000657918"/>
    </source>
</evidence>
<dbReference type="InterPro" id="IPR018494">
    <property type="entry name" value="Oxysterol-bd_CS"/>
</dbReference>
<reference evidence="6 7" key="1">
    <citation type="submission" date="2020-10" db="EMBL/GenBank/DDBJ databases">
        <title>Plant Genome Project.</title>
        <authorList>
            <person name="Zhang R.-G."/>
        </authorList>
    </citation>
    <scope>NUCLEOTIDE SEQUENCE [LARGE SCALE GENOMIC DNA]</scope>
    <source>
        <strain evidence="6">FAFU-HL-1</strain>
        <tissue evidence="6">Leaf</tissue>
    </source>
</reference>
<comment type="function">
    <text evidence="1">May be involved in the transport of sterols.</text>
</comment>
<accession>A0A835K188</accession>
<dbReference type="Proteomes" id="UP000657918">
    <property type="component" value="Unassembled WGS sequence"/>
</dbReference>
<name>A0A835K188_9ROSI</name>
<dbReference type="GO" id="GO:0005829">
    <property type="term" value="C:cytosol"/>
    <property type="evidence" value="ECO:0007669"/>
    <property type="project" value="TreeGrafter"/>
</dbReference>
<organism evidence="6 7">
    <name type="scientific">Salix dunnii</name>
    <dbReference type="NCBI Taxonomy" id="1413687"/>
    <lineage>
        <taxon>Eukaryota</taxon>
        <taxon>Viridiplantae</taxon>
        <taxon>Streptophyta</taxon>
        <taxon>Embryophyta</taxon>
        <taxon>Tracheophyta</taxon>
        <taxon>Spermatophyta</taxon>
        <taxon>Magnoliopsida</taxon>
        <taxon>eudicotyledons</taxon>
        <taxon>Gunneridae</taxon>
        <taxon>Pentapetalae</taxon>
        <taxon>rosids</taxon>
        <taxon>fabids</taxon>
        <taxon>Malpighiales</taxon>
        <taxon>Salicaceae</taxon>
        <taxon>Saliceae</taxon>
        <taxon>Salix</taxon>
    </lineage>
</organism>
<proteinExistence type="inferred from homology"/>
<dbReference type="Pfam" id="PF01237">
    <property type="entry name" value="Oxysterol_BP"/>
    <property type="match status" value="2"/>
</dbReference>
<evidence type="ECO:0008006" key="8">
    <source>
        <dbReference type="Google" id="ProtNLM"/>
    </source>
</evidence>
<keyword evidence="7" id="KW-1185">Reference proteome</keyword>
<keyword evidence="3" id="KW-0813">Transport</keyword>
<evidence type="ECO:0000256" key="1">
    <source>
        <dbReference type="ARBA" id="ARBA00003361"/>
    </source>
</evidence>
<dbReference type="PROSITE" id="PS01013">
    <property type="entry name" value="OSBP"/>
    <property type="match status" value="1"/>
</dbReference>
<dbReference type="FunFam" id="3.30.70.3490:FF:000007">
    <property type="entry name" value="Oxysterol-binding protein-related protein 4B"/>
    <property type="match status" value="2"/>
</dbReference>
<dbReference type="InterPro" id="IPR000648">
    <property type="entry name" value="Oxysterol-bd"/>
</dbReference>
<comment type="similarity">
    <text evidence="2 5">Belongs to the OSBP family.</text>
</comment>
<dbReference type="Gene3D" id="2.40.160.120">
    <property type="match status" value="2"/>
</dbReference>
<protein>
    <recommendedName>
        <fullName evidence="8">Oxysterol-binding protein</fullName>
    </recommendedName>
</protein>
<keyword evidence="4" id="KW-0446">Lipid-binding</keyword>
<dbReference type="OrthoDB" id="14833at2759"/>
<evidence type="ECO:0000313" key="6">
    <source>
        <dbReference type="EMBL" id="KAF9679848.1"/>
    </source>
</evidence>